<protein>
    <submittedName>
        <fullName evidence="1">Uncharacterized protein</fullName>
    </submittedName>
</protein>
<organism evidence="1 2">
    <name type="scientific">Neisseria subflava NJ9703</name>
    <dbReference type="NCBI Taxonomy" id="546268"/>
    <lineage>
        <taxon>Bacteria</taxon>
        <taxon>Pseudomonadati</taxon>
        <taxon>Pseudomonadota</taxon>
        <taxon>Betaproteobacteria</taxon>
        <taxon>Neisseriales</taxon>
        <taxon>Neisseriaceae</taxon>
        <taxon>Neisseria</taxon>
    </lineage>
</organism>
<dbReference type="Proteomes" id="UP000004621">
    <property type="component" value="Unassembled WGS sequence"/>
</dbReference>
<sequence length="40" mass="4749">MTFDWLKNSRPSERLNFAKVALSDGLFIHKFYAKAFTIRK</sequence>
<dbReference type="AlphaFoldDB" id="A0A9W5IP88"/>
<proteinExistence type="predicted"/>
<evidence type="ECO:0000313" key="1">
    <source>
        <dbReference type="EMBL" id="EFC51166.1"/>
    </source>
</evidence>
<reference evidence="1 2" key="1">
    <citation type="submission" date="2010-01" db="EMBL/GenBank/DDBJ databases">
        <authorList>
            <person name="Weinstock G."/>
            <person name="Sodergren E."/>
            <person name="Clifton S."/>
            <person name="Fulton L."/>
            <person name="Fulton B."/>
            <person name="Courtney L."/>
            <person name="Fronick C."/>
            <person name="Harrison M."/>
            <person name="Strong C."/>
            <person name="Farmer C."/>
            <person name="Delahaunty K."/>
            <person name="Markovic C."/>
            <person name="Hall O."/>
            <person name="Minx P."/>
            <person name="Tomlinson C."/>
            <person name="Mitreva M."/>
            <person name="Nelson J."/>
            <person name="Hou S."/>
            <person name="Wollam A."/>
            <person name="Pepin K.H."/>
            <person name="Johnson M."/>
            <person name="Bhonagiri V."/>
            <person name="Nash W.E."/>
            <person name="Warren W."/>
            <person name="Chinwalla A."/>
            <person name="Mardis E.R."/>
            <person name="Wilson R.K."/>
        </authorList>
    </citation>
    <scope>NUCLEOTIDE SEQUENCE [LARGE SCALE GENOMIC DNA]</scope>
    <source>
        <strain evidence="1 2">NJ9703</strain>
    </source>
</reference>
<name>A0A9W5IP88_NEISU</name>
<gene>
    <name evidence="1" type="ORF">NEISUBOT_05337</name>
</gene>
<dbReference type="EMBL" id="ACEO02000013">
    <property type="protein sequence ID" value="EFC51166.1"/>
    <property type="molecule type" value="Genomic_DNA"/>
</dbReference>
<evidence type="ECO:0000313" key="2">
    <source>
        <dbReference type="Proteomes" id="UP000004621"/>
    </source>
</evidence>
<comment type="caution">
    <text evidence="1">The sequence shown here is derived from an EMBL/GenBank/DDBJ whole genome shotgun (WGS) entry which is preliminary data.</text>
</comment>
<accession>A0A9W5IP88</accession>